<name>A0A0B2BW69_9SPHN</name>
<accession>A0A0B2BW69</accession>
<feature type="domain" description="DUF1266" evidence="1">
    <location>
        <begin position="90"/>
        <end position="227"/>
    </location>
</feature>
<organism evidence="2 3">
    <name type="scientific">Croceibacterium mercuriale</name>
    <dbReference type="NCBI Taxonomy" id="1572751"/>
    <lineage>
        <taxon>Bacteria</taxon>
        <taxon>Pseudomonadati</taxon>
        <taxon>Pseudomonadota</taxon>
        <taxon>Alphaproteobacteria</taxon>
        <taxon>Sphingomonadales</taxon>
        <taxon>Erythrobacteraceae</taxon>
        <taxon>Croceibacterium</taxon>
    </lineage>
</organism>
<sequence>MRVFKFLREMAQAIKEGAAEGSEEADREIAIDKEATAAEQRQRVAVFERRLAATPTAERLLTAIAAPYREVFMSELGTARDEERPPVYLFCAGLPDKEVDSWKALLNRDFDIEDGDDAAAFVNAFMDTIGEGEATRPEAAVWLVRAAHVATGAVGAGHVEPGRVMDWAAALIPIAADHFTSWSDMGAAFLEGEKSAPGSNMLGRTFLARAVKRLNEDARSPWVKLDWPATGAVPR</sequence>
<keyword evidence="3" id="KW-1185">Reference proteome</keyword>
<dbReference type="Pfam" id="PF06889">
    <property type="entry name" value="DUF1266"/>
    <property type="match status" value="1"/>
</dbReference>
<reference evidence="2 3" key="1">
    <citation type="submission" date="2014-11" db="EMBL/GenBank/DDBJ databases">
        <title>Draft genome sequence of Kirrobacter mercurialis.</title>
        <authorList>
            <person name="Coil D.A."/>
            <person name="Eisen J.A."/>
        </authorList>
    </citation>
    <scope>NUCLEOTIDE SEQUENCE [LARGE SCALE GENOMIC DNA]</scope>
    <source>
        <strain evidence="2 3">Coronado</strain>
    </source>
</reference>
<evidence type="ECO:0000313" key="3">
    <source>
        <dbReference type="Proteomes" id="UP000030988"/>
    </source>
</evidence>
<dbReference type="InterPro" id="IPR009677">
    <property type="entry name" value="DUF1266"/>
</dbReference>
<dbReference type="EMBL" id="JTDN01000001">
    <property type="protein sequence ID" value="KHL25858.1"/>
    <property type="molecule type" value="Genomic_DNA"/>
</dbReference>
<protein>
    <recommendedName>
        <fullName evidence="1">DUF1266 domain-containing protein</fullName>
    </recommendedName>
</protein>
<dbReference type="Proteomes" id="UP000030988">
    <property type="component" value="Unassembled WGS sequence"/>
</dbReference>
<dbReference type="STRING" id="1572751.PK98_04455"/>
<evidence type="ECO:0000259" key="1">
    <source>
        <dbReference type="Pfam" id="PF06889"/>
    </source>
</evidence>
<comment type="caution">
    <text evidence="2">The sequence shown here is derived from an EMBL/GenBank/DDBJ whole genome shotgun (WGS) entry which is preliminary data.</text>
</comment>
<gene>
    <name evidence="2" type="ORF">PK98_04455</name>
</gene>
<evidence type="ECO:0000313" key="2">
    <source>
        <dbReference type="EMBL" id="KHL25858.1"/>
    </source>
</evidence>
<dbReference type="AlphaFoldDB" id="A0A0B2BW69"/>
<proteinExistence type="predicted"/>